<feature type="compositionally biased region" description="Low complexity" evidence="1">
    <location>
        <begin position="440"/>
        <end position="458"/>
    </location>
</feature>
<organism evidence="2 3">
    <name type="scientific">Colletotrichum plurivorum</name>
    <dbReference type="NCBI Taxonomy" id="2175906"/>
    <lineage>
        <taxon>Eukaryota</taxon>
        <taxon>Fungi</taxon>
        <taxon>Dikarya</taxon>
        <taxon>Ascomycota</taxon>
        <taxon>Pezizomycotina</taxon>
        <taxon>Sordariomycetes</taxon>
        <taxon>Hypocreomycetidae</taxon>
        <taxon>Glomerellales</taxon>
        <taxon>Glomerellaceae</taxon>
        <taxon>Colletotrichum</taxon>
        <taxon>Colletotrichum orchidearum species complex</taxon>
    </lineage>
</organism>
<name>A0A8H6KQS5_9PEZI</name>
<keyword evidence="3" id="KW-1185">Reference proteome</keyword>
<feature type="region of interest" description="Disordered" evidence="1">
    <location>
        <begin position="513"/>
        <end position="568"/>
    </location>
</feature>
<sequence length="568" mass="63224">MASNVAYAQDADDDHDSAIEGGEKNYARSIAPGSPTKERPNSGKSRAREAIMRRSSLSPTHGQTDSDDTLPPAPRDRSRRVKEKEQIERERKEERRRLREEQKELERRERARAAAPKKPAVRPSAKHTKTAPVVHTQPDEYRRPRFEDDASQYGIPQPRMQPAQGPRPRASTRPNSYYGQGSRPPPANERWYASQVPEPYVPSPMSQQSPFTPPYAQQPWGPPPGAMPYPVQAPPPPSSGDYFPPPSHAVPIPGQSSSQSHLAHRFQQRPSSAMGHRSMSASFDHEPYEKENMMRRRSVKIRDEREDDPRKKLMPPPPRPKTSQPPRQALKPPPAPRQRQIAPTGYESEDFDGEDSMYQEVVRYQYDDGVVDRPPSHRRGSSTYSRDGYRIEPAPSSGRRHSYIGSAGGSYSEQKYEAAEDAALAYQNGVNGGPSVPLTAAALKAAKKSNPSRSSGSSESRDESEFRQSATTRTTRSSALDSEDVTIKVTGSAVLKIGNAEIQCQDGGEINITQAGRLGGSDKASTIYSDDRQTRRERLPIRARASSQADSWARSQVSSYDYPKPPFF</sequence>
<feature type="compositionally biased region" description="Pro residues" evidence="1">
    <location>
        <begin position="220"/>
        <end position="248"/>
    </location>
</feature>
<feature type="compositionally biased region" description="Polar residues" evidence="1">
    <location>
        <begin position="545"/>
        <end position="559"/>
    </location>
</feature>
<feature type="compositionally biased region" description="Basic and acidic residues" evidence="1">
    <location>
        <begin position="16"/>
        <end position="26"/>
    </location>
</feature>
<feature type="compositionally biased region" description="Basic and acidic residues" evidence="1">
    <location>
        <begin position="36"/>
        <end position="52"/>
    </location>
</feature>
<comment type="caution">
    <text evidence="2">The sequence shown here is derived from an EMBL/GenBank/DDBJ whole genome shotgun (WGS) entry which is preliminary data.</text>
</comment>
<protein>
    <submittedName>
        <fullName evidence="2">Uncharacterized protein</fullName>
    </submittedName>
</protein>
<reference evidence="2" key="1">
    <citation type="journal article" date="2020" name="Phytopathology">
        <title>Genome Sequence Resources of Colletotrichum truncatum, C. plurivorum, C. musicola, and C. sojae: Four Species Pathogenic to Soybean (Glycine max).</title>
        <authorList>
            <person name="Rogerio F."/>
            <person name="Boufleur T.R."/>
            <person name="Ciampi-Guillardi M."/>
            <person name="Sukno S.A."/>
            <person name="Thon M.R."/>
            <person name="Massola Junior N.S."/>
            <person name="Baroncelli R."/>
        </authorList>
    </citation>
    <scope>NUCLEOTIDE SEQUENCE</scope>
    <source>
        <strain evidence="2">LFN00145</strain>
    </source>
</reference>
<evidence type="ECO:0000313" key="2">
    <source>
        <dbReference type="EMBL" id="KAF6835795.1"/>
    </source>
</evidence>
<proteinExistence type="predicted"/>
<feature type="compositionally biased region" description="Low complexity" evidence="1">
    <location>
        <begin position="113"/>
        <end position="122"/>
    </location>
</feature>
<evidence type="ECO:0000256" key="1">
    <source>
        <dbReference type="SAM" id="MobiDB-lite"/>
    </source>
</evidence>
<feature type="compositionally biased region" description="Basic and acidic residues" evidence="1">
    <location>
        <begin position="137"/>
        <end position="148"/>
    </location>
</feature>
<evidence type="ECO:0000313" key="3">
    <source>
        <dbReference type="Proteomes" id="UP000654918"/>
    </source>
</evidence>
<feature type="region of interest" description="Disordered" evidence="1">
    <location>
        <begin position="1"/>
        <end position="410"/>
    </location>
</feature>
<feature type="compositionally biased region" description="Low complexity" evidence="1">
    <location>
        <begin position="467"/>
        <end position="479"/>
    </location>
</feature>
<dbReference type="Proteomes" id="UP000654918">
    <property type="component" value="Unassembled WGS sequence"/>
</dbReference>
<gene>
    <name evidence="2" type="ORF">CPLU01_04072</name>
</gene>
<dbReference type="EMBL" id="WIGO01000037">
    <property type="protein sequence ID" value="KAF6835795.1"/>
    <property type="molecule type" value="Genomic_DNA"/>
</dbReference>
<feature type="region of interest" description="Disordered" evidence="1">
    <location>
        <begin position="430"/>
        <end position="483"/>
    </location>
</feature>
<feature type="compositionally biased region" description="Basic and acidic residues" evidence="1">
    <location>
        <begin position="82"/>
        <end position="112"/>
    </location>
</feature>
<dbReference type="AlphaFoldDB" id="A0A8H6KQS5"/>
<feature type="compositionally biased region" description="Acidic residues" evidence="1">
    <location>
        <begin position="347"/>
        <end position="357"/>
    </location>
</feature>
<feature type="compositionally biased region" description="Basic and acidic residues" evidence="1">
    <location>
        <begin position="283"/>
        <end position="311"/>
    </location>
</feature>
<accession>A0A8H6KQS5</accession>
<feature type="compositionally biased region" description="Low complexity" evidence="1">
    <location>
        <begin position="321"/>
        <end position="330"/>
    </location>
</feature>
<feature type="compositionally biased region" description="Basic and acidic residues" evidence="1">
    <location>
        <begin position="529"/>
        <end position="540"/>
    </location>
</feature>